<dbReference type="OrthoDB" id="8578401at2"/>
<dbReference type="Gene3D" id="2.60.98.20">
    <property type="entry name" value="Flagellar hook protein FlgE"/>
    <property type="match status" value="1"/>
</dbReference>
<dbReference type="Proteomes" id="UP000619743">
    <property type="component" value="Unassembled WGS sequence"/>
</dbReference>
<dbReference type="InterPro" id="IPR019776">
    <property type="entry name" value="Flagellar_basal_body_rod_CS"/>
</dbReference>
<dbReference type="Pfam" id="PF06429">
    <property type="entry name" value="Flg_bbr_C"/>
    <property type="match status" value="1"/>
</dbReference>
<dbReference type="Pfam" id="PF00460">
    <property type="entry name" value="Flg_bb_rod"/>
    <property type="match status" value="1"/>
</dbReference>
<dbReference type="InterPro" id="IPR020013">
    <property type="entry name" value="Flagellar_FlgE/F/G"/>
</dbReference>
<evidence type="ECO:0000313" key="11">
    <source>
        <dbReference type="Proteomes" id="UP000619743"/>
    </source>
</evidence>
<dbReference type="InterPro" id="IPR011491">
    <property type="entry name" value="FlgE_D2"/>
</dbReference>
<dbReference type="GO" id="GO:0009424">
    <property type="term" value="C:bacterial-type flagellum hook"/>
    <property type="evidence" value="ECO:0007669"/>
    <property type="project" value="TreeGrafter"/>
</dbReference>
<dbReference type="SUPFAM" id="SSF117143">
    <property type="entry name" value="Flagellar hook protein flgE"/>
    <property type="match status" value="1"/>
</dbReference>
<feature type="domain" description="Flagellar basal body rod protein N-terminal" evidence="6">
    <location>
        <begin position="3"/>
        <end position="33"/>
    </location>
</feature>
<dbReference type="PROSITE" id="PS00588">
    <property type="entry name" value="FLAGELLA_BB_ROD"/>
    <property type="match status" value="1"/>
</dbReference>
<dbReference type="PANTHER" id="PTHR30435:SF1">
    <property type="entry name" value="FLAGELLAR HOOK PROTEIN FLGE"/>
    <property type="match status" value="1"/>
</dbReference>
<dbReference type="PANTHER" id="PTHR30435">
    <property type="entry name" value="FLAGELLAR PROTEIN"/>
    <property type="match status" value="1"/>
</dbReference>
<evidence type="ECO:0000256" key="2">
    <source>
        <dbReference type="ARBA" id="ARBA00009677"/>
    </source>
</evidence>
<feature type="domain" description="Flagellar hook protein FlgE/F/G-like D1" evidence="9">
    <location>
        <begin position="83"/>
        <end position="152"/>
    </location>
</feature>
<evidence type="ECO:0000256" key="4">
    <source>
        <dbReference type="ARBA" id="ARBA00023143"/>
    </source>
</evidence>
<dbReference type="EMBL" id="BMDX01000002">
    <property type="protein sequence ID" value="GGA65495.1"/>
    <property type="molecule type" value="Genomic_DNA"/>
</dbReference>
<keyword evidence="11" id="KW-1185">Reference proteome</keyword>
<evidence type="ECO:0000259" key="8">
    <source>
        <dbReference type="Pfam" id="PF07559"/>
    </source>
</evidence>
<feature type="domain" description="Flagellar hook protein FlgE D2" evidence="8">
    <location>
        <begin position="183"/>
        <end position="354"/>
    </location>
</feature>
<comment type="caution">
    <text evidence="10">The sequence shown here is derived from an EMBL/GenBank/DDBJ whole genome shotgun (WGS) entry which is preliminary data.</text>
</comment>
<dbReference type="NCBIfam" id="NF004240">
    <property type="entry name" value="PRK05682.1-4"/>
    <property type="match status" value="1"/>
</dbReference>
<dbReference type="InterPro" id="IPR010930">
    <property type="entry name" value="Flg_bb/hook_C_dom"/>
</dbReference>
<dbReference type="InterPro" id="IPR037058">
    <property type="entry name" value="Falgellar_hook_FlgE_sf"/>
</dbReference>
<dbReference type="Pfam" id="PF07559">
    <property type="entry name" value="FlgE_D2"/>
    <property type="match status" value="1"/>
</dbReference>
<dbReference type="InterPro" id="IPR037925">
    <property type="entry name" value="FlgE/F/G-like"/>
</dbReference>
<dbReference type="RefSeq" id="WP_087504641.1">
    <property type="nucleotide sequence ID" value="NZ_BMDX01000002.1"/>
</dbReference>
<sequence>MSFNIALSGLNASQKDLDVTANNIANVNTYGFKESRAEFADVYSSSIFTNSQTKVGEGVTTASVAQQFNQGSFLFTNNSLDMAVDGEGFFATSPELGDQIVNLTRAGAWKLDAENYVVNSAGEYLRTFPVNDDGTVSSISLASTQPLQIPSSAGDPTATENVDISVNLPSSAAAPDDGGAPPGPVAFDWTNPDTYNAATSVTVYDSLGQSYVQTTYYRKDFDATNNPNRWEVYYTISNGTDTVPLSVDHTANAAGDVYPDGSGNEQTGAVTPVAGDTAGHYIEFNSDGTLNNINNGNTVTTIPIGTVAAPPPGTSSGAGLDMGGADVTQQITINQSNPTQYASAFQVNSLTQDGITVGRLTGIDIATNGLVQATYSNGFTEPLGKIALVTVANSQGLAQIGNTSWQTTQASGDALAGEPDSGSFGKIRSGTIEQSNVNLTTELVDLITAQRNFQANSRALEVNNTITQNILQIR</sequence>
<evidence type="ECO:0000256" key="3">
    <source>
        <dbReference type="ARBA" id="ARBA00019015"/>
    </source>
</evidence>
<keyword evidence="10" id="KW-0966">Cell projection</keyword>
<name>A0A8J2U262_9GAMM</name>
<dbReference type="AlphaFoldDB" id="A0A8J2U262"/>
<comment type="subcellular location">
    <subcellularLocation>
        <location evidence="1 5">Bacterial flagellum basal body</location>
    </subcellularLocation>
</comment>
<evidence type="ECO:0000256" key="1">
    <source>
        <dbReference type="ARBA" id="ARBA00004117"/>
    </source>
</evidence>
<dbReference type="NCBIfam" id="TIGR03506">
    <property type="entry name" value="FlgEFG_subfam"/>
    <property type="match status" value="1"/>
</dbReference>
<reference evidence="11" key="1">
    <citation type="journal article" date="2019" name="Int. J. Syst. Evol. Microbiol.">
        <title>The Global Catalogue of Microorganisms (GCM) 10K type strain sequencing project: providing services to taxonomists for standard genome sequencing and annotation.</title>
        <authorList>
            <consortium name="The Broad Institute Genomics Platform"/>
            <consortium name="The Broad Institute Genome Sequencing Center for Infectious Disease"/>
            <person name="Wu L."/>
            <person name="Ma J."/>
        </authorList>
    </citation>
    <scope>NUCLEOTIDE SEQUENCE [LARGE SCALE GENOMIC DNA]</scope>
    <source>
        <strain evidence="11">CGMCC 1.10130</strain>
    </source>
</reference>
<proteinExistence type="inferred from homology"/>
<dbReference type="GO" id="GO:0071978">
    <property type="term" value="P:bacterial-type flagellum-dependent swarming motility"/>
    <property type="evidence" value="ECO:0007669"/>
    <property type="project" value="TreeGrafter"/>
</dbReference>
<dbReference type="GO" id="GO:0005829">
    <property type="term" value="C:cytosol"/>
    <property type="evidence" value="ECO:0007669"/>
    <property type="project" value="TreeGrafter"/>
</dbReference>
<dbReference type="InterPro" id="IPR001444">
    <property type="entry name" value="Flag_bb_rod_N"/>
</dbReference>
<keyword evidence="4 5" id="KW-0975">Bacterial flagellum</keyword>
<keyword evidence="10" id="KW-0282">Flagellum</keyword>
<evidence type="ECO:0000259" key="7">
    <source>
        <dbReference type="Pfam" id="PF06429"/>
    </source>
</evidence>
<evidence type="ECO:0000259" key="9">
    <source>
        <dbReference type="Pfam" id="PF22692"/>
    </source>
</evidence>
<dbReference type="InterPro" id="IPR053967">
    <property type="entry name" value="LlgE_F_G-like_D1"/>
</dbReference>
<evidence type="ECO:0000259" key="6">
    <source>
        <dbReference type="Pfam" id="PF00460"/>
    </source>
</evidence>
<protein>
    <recommendedName>
        <fullName evidence="3 5">Flagellar hook protein FlgE</fullName>
    </recommendedName>
</protein>
<keyword evidence="10" id="KW-0969">Cilium</keyword>
<organism evidence="10 11">
    <name type="scientific">Neiella marina</name>
    <dbReference type="NCBI Taxonomy" id="508461"/>
    <lineage>
        <taxon>Bacteria</taxon>
        <taxon>Pseudomonadati</taxon>
        <taxon>Pseudomonadota</taxon>
        <taxon>Gammaproteobacteria</taxon>
        <taxon>Alteromonadales</taxon>
        <taxon>Echinimonadaceae</taxon>
        <taxon>Neiella</taxon>
    </lineage>
</organism>
<accession>A0A8J2U262</accession>
<dbReference type="Pfam" id="PF22692">
    <property type="entry name" value="LlgE_F_G_D1"/>
    <property type="match status" value="1"/>
</dbReference>
<dbReference type="GO" id="GO:0009425">
    <property type="term" value="C:bacterial-type flagellum basal body"/>
    <property type="evidence" value="ECO:0007669"/>
    <property type="project" value="UniProtKB-SubCell"/>
</dbReference>
<comment type="function">
    <text evidence="5">A flexible structure which links the flagellar filament to the drive apparatus in the basal body.</text>
</comment>
<comment type="similarity">
    <text evidence="2 5">Belongs to the flagella basal body rod proteins family.</text>
</comment>
<gene>
    <name evidence="10" type="primary">flgE</name>
    <name evidence="10" type="ORF">GCM10011369_03660</name>
</gene>
<feature type="domain" description="Flagellar basal-body/hook protein C-terminal" evidence="7">
    <location>
        <begin position="429"/>
        <end position="473"/>
    </location>
</feature>
<evidence type="ECO:0000256" key="5">
    <source>
        <dbReference type="RuleBase" id="RU362116"/>
    </source>
</evidence>
<evidence type="ECO:0000313" key="10">
    <source>
        <dbReference type="EMBL" id="GGA65495.1"/>
    </source>
</evidence>